<dbReference type="EMBL" id="JBEPTQ010000002">
    <property type="protein sequence ID" value="MET4719682.1"/>
    <property type="molecule type" value="Genomic_DNA"/>
</dbReference>
<name>A0ABV2RTK7_BRAJP</name>
<evidence type="ECO:0000313" key="3">
    <source>
        <dbReference type="Proteomes" id="UP001549291"/>
    </source>
</evidence>
<organism evidence="2 3">
    <name type="scientific">Bradyrhizobium japonicum</name>
    <dbReference type="NCBI Taxonomy" id="375"/>
    <lineage>
        <taxon>Bacteria</taxon>
        <taxon>Pseudomonadati</taxon>
        <taxon>Pseudomonadota</taxon>
        <taxon>Alphaproteobacteria</taxon>
        <taxon>Hyphomicrobiales</taxon>
        <taxon>Nitrobacteraceae</taxon>
        <taxon>Bradyrhizobium</taxon>
    </lineage>
</organism>
<evidence type="ECO:0000256" key="1">
    <source>
        <dbReference type="SAM" id="Phobius"/>
    </source>
</evidence>
<accession>A0ABV2RTK7</accession>
<keyword evidence="1" id="KW-0472">Membrane</keyword>
<protein>
    <submittedName>
        <fullName evidence="2">Uncharacterized protein</fullName>
    </submittedName>
</protein>
<sequence>MARRKPILPIDVLLIVAINVVVAVVVYYLIVLWGLMEG</sequence>
<gene>
    <name evidence="2" type="ORF">ABIF63_003788</name>
</gene>
<reference evidence="2 3" key="1">
    <citation type="submission" date="2024-06" db="EMBL/GenBank/DDBJ databases">
        <title>Genomic Encyclopedia of Type Strains, Phase V (KMG-V): Genome sequencing to study the core and pangenomes of soil and plant-associated prokaryotes.</title>
        <authorList>
            <person name="Whitman W."/>
        </authorList>
    </citation>
    <scope>NUCLEOTIDE SEQUENCE [LARGE SCALE GENOMIC DNA]</scope>
    <source>
        <strain evidence="2 3">USDA 160</strain>
    </source>
</reference>
<keyword evidence="1" id="KW-1133">Transmembrane helix</keyword>
<evidence type="ECO:0000313" key="2">
    <source>
        <dbReference type="EMBL" id="MET4719682.1"/>
    </source>
</evidence>
<dbReference type="Proteomes" id="UP001549291">
    <property type="component" value="Unassembled WGS sequence"/>
</dbReference>
<feature type="transmembrane region" description="Helical" evidence="1">
    <location>
        <begin position="12"/>
        <end position="36"/>
    </location>
</feature>
<comment type="caution">
    <text evidence="2">The sequence shown here is derived from an EMBL/GenBank/DDBJ whole genome shotgun (WGS) entry which is preliminary data.</text>
</comment>
<keyword evidence="1" id="KW-0812">Transmembrane</keyword>
<proteinExistence type="predicted"/>
<keyword evidence="3" id="KW-1185">Reference proteome</keyword>